<evidence type="ECO:0000256" key="10">
    <source>
        <dbReference type="ARBA" id="ARBA00023136"/>
    </source>
</evidence>
<name>A0AAV2CZA9_9ROSI</name>
<accession>A0AAV2CZA9</accession>
<evidence type="ECO:0000313" key="14">
    <source>
        <dbReference type="Proteomes" id="UP001497516"/>
    </source>
</evidence>
<dbReference type="PANTHER" id="PTHR47947:SF1">
    <property type="entry name" value="CYTOCHROME P450 82E3"/>
    <property type="match status" value="1"/>
</dbReference>
<evidence type="ECO:0000256" key="7">
    <source>
        <dbReference type="ARBA" id="ARBA00023002"/>
    </source>
</evidence>
<dbReference type="SUPFAM" id="SSF48264">
    <property type="entry name" value="Cytochrome P450"/>
    <property type="match status" value="1"/>
</dbReference>
<keyword evidence="9 12" id="KW-0503">Monooxygenase</keyword>
<evidence type="ECO:0000256" key="12">
    <source>
        <dbReference type="RuleBase" id="RU000461"/>
    </source>
</evidence>
<dbReference type="InterPro" id="IPR001128">
    <property type="entry name" value="Cyt_P450"/>
</dbReference>
<keyword evidence="3 11" id="KW-0349">Heme</keyword>
<dbReference type="GO" id="GO:0016020">
    <property type="term" value="C:membrane"/>
    <property type="evidence" value="ECO:0007669"/>
    <property type="project" value="UniProtKB-SubCell"/>
</dbReference>
<dbReference type="InterPro" id="IPR050651">
    <property type="entry name" value="Plant_Cytochrome_P450_Monoox"/>
</dbReference>
<dbReference type="FunFam" id="1.10.630.10:FF:000026">
    <property type="entry name" value="Cytochrome P450 82C4"/>
    <property type="match status" value="1"/>
</dbReference>
<evidence type="ECO:0000256" key="11">
    <source>
        <dbReference type="PIRSR" id="PIRSR602401-1"/>
    </source>
</evidence>
<dbReference type="GO" id="GO:0004497">
    <property type="term" value="F:monooxygenase activity"/>
    <property type="evidence" value="ECO:0007669"/>
    <property type="project" value="UniProtKB-KW"/>
</dbReference>
<keyword evidence="10" id="KW-0472">Membrane</keyword>
<evidence type="ECO:0000256" key="8">
    <source>
        <dbReference type="ARBA" id="ARBA00023004"/>
    </source>
</evidence>
<evidence type="ECO:0000256" key="3">
    <source>
        <dbReference type="ARBA" id="ARBA00022617"/>
    </source>
</evidence>
<dbReference type="Proteomes" id="UP001497516">
    <property type="component" value="Chromosome 10"/>
</dbReference>
<dbReference type="PANTHER" id="PTHR47947">
    <property type="entry name" value="CYTOCHROME P450 82C3-RELATED"/>
    <property type="match status" value="1"/>
</dbReference>
<keyword evidence="14" id="KW-1185">Reference proteome</keyword>
<dbReference type="AlphaFoldDB" id="A0AAV2CZA9"/>
<dbReference type="GO" id="GO:0005506">
    <property type="term" value="F:iron ion binding"/>
    <property type="evidence" value="ECO:0007669"/>
    <property type="project" value="InterPro"/>
</dbReference>
<dbReference type="Gene3D" id="1.10.630.10">
    <property type="entry name" value="Cytochrome P450"/>
    <property type="match status" value="1"/>
</dbReference>
<feature type="binding site" description="axial binding residue" evidence="11">
    <location>
        <position position="473"/>
    </location>
    <ligand>
        <name>heme</name>
        <dbReference type="ChEBI" id="CHEBI:30413"/>
    </ligand>
    <ligandPart>
        <name>Fe</name>
        <dbReference type="ChEBI" id="CHEBI:18248"/>
    </ligandPart>
</feature>
<evidence type="ECO:0000256" key="9">
    <source>
        <dbReference type="ARBA" id="ARBA00023033"/>
    </source>
</evidence>
<dbReference type="GO" id="GO:0020037">
    <property type="term" value="F:heme binding"/>
    <property type="evidence" value="ECO:0007669"/>
    <property type="project" value="InterPro"/>
</dbReference>
<evidence type="ECO:0000256" key="5">
    <source>
        <dbReference type="ARBA" id="ARBA00022723"/>
    </source>
</evidence>
<dbReference type="EMBL" id="OZ034814">
    <property type="protein sequence ID" value="CAL1361665.1"/>
    <property type="molecule type" value="Genomic_DNA"/>
</dbReference>
<reference evidence="13 14" key="1">
    <citation type="submission" date="2024-04" db="EMBL/GenBank/DDBJ databases">
        <authorList>
            <person name="Fracassetti M."/>
        </authorList>
    </citation>
    <scope>NUCLEOTIDE SEQUENCE [LARGE SCALE GENOMIC DNA]</scope>
</reference>
<dbReference type="GO" id="GO:0016705">
    <property type="term" value="F:oxidoreductase activity, acting on paired donors, with incorporation or reduction of molecular oxygen"/>
    <property type="evidence" value="ECO:0007669"/>
    <property type="project" value="InterPro"/>
</dbReference>
<evidence type="ECO:0000256" key="2">
    <source>
        <dbReference type="ARBA" id="ARBA00010617"/>
    </source>
</evidence>
<dbReference type="InterPro" id="IPR036396">
    <property type="entry name" value="Cyt_P450_sf"/>
</dbReference>
<proteinExistence type="inferred from homology"/>
<gene>
    <name evidence="13" type="ORF">LTRI10_LOCUS9030</name>
</gene>
<protein>
    <recommendedName>
        <fullName evidence="15">Cytochrome P450</fullName>
    </recommendedName>
</protein>
<evidence type="ECO:0008006" key="15">
    <source>
        <dbReference type="Google" id="ProtNLM"/>
    </source>
</evidence>
<keyword evidence="8 11" id="KW-0408">Iron</keyword>
<sequence length="540" mass="60304">MELLFSALITTTIALFLFLTFGPRPLNRTKSSSPPPPLPPEPSGGFPIVGHLLQFISSKQTMARDFADMADRHGPIFTIRLGVHRCVVVSDPKTVQECFTANDRALASRPWSSQAEFLNYRSAGFAAAPYGTYWRDIRKLAVTQLLSSHRLKSLAHIQVSEINMLVRELHRMCRGGGGVVAMSEVIEQMGSNMITRLIAGKRCFNYRAAGDGGGDGHVEGERIGRLMRDFMRVCGEFVPSDIVPLLGWMNWMPGGVLKSMQRIGKELDVVMQSWIEEHKQRRRDDEEEEQGDFIDVMLSAIGDDFAEEYSPETIVKATALTLILAGADTTSITIIWILSNLLNNRNTLELAQQELDVKVGKTRWMEHSDVSNLVYLQAIVKETLRLYPPAPTAIPHQATQDCTIHGYRVPKGTRVFANLWKLHRDPNVWSDPDEFRPERFLVDQLHGRDSNLIDGLSAKNFELVPFGSGRRSCPGEAFALQIVHLAIGRLLQGFDITNVSDVGDDEPVDMAEGQGLTMPKATPLEVKMVPRLSLHLYEVC</sequence>
<evidence type="ECO:0000256" key="1">
    <source>
        <dbReference type="ARBA" id="ARBA00004167"/>
    </source>
</evidence>
<comment type="similarity">
    <text evidence="2 12">Belongs to the cytochrome P450 family.</text>
</comment>
<dbReference type="Pfam" id="PF00067">
    <property type="entry name" value="p450"/>
    <property type="match status" value="1"/>
</dbReference>
<dbReference type="PROSITE" id="PS00086">
    <property type="entry name" value="CYTOCHROME_P450"/>
    <property type="match status" value="1"/>
</dbReference>
<evidence type="ECO:0000256" key="4">
    <source>
        <dbReference type="ARBA" id="ARBA00022692"/>
    </source>
</evidence>
<dbReference type="InterPro" id="IPR017972">
    <property type="entry name" value="Cyt_P450_CS"/>
</dbReference>
<comment type="subcellular location">
    <subcellularLocation>
        <location evidence="1">Membrane</location>
        <topology evidence="1">Single-pass membrane protein</topology>
    </subcellularLocation>
</comment>
<keyword evidence="5 11" id="KW-0479">Metal-binding</keyword>
<organism evidence="13 14">
    <name type="scientific">Linum trigynum</name>
    <dbReference type="NCBI Taxonomy" id="586398"/>
    <lineage>
        <taxon>Eukaryota</taxon>
        <taxon>Viridiplantae</taxon>
        <taxon>Streptophyta</taxon>
        <taxon>Embryophyta</taxon>
        <taxon>Tracheophyta</taxon>
        <taxon>Spermatophyta</taxon>
        <taxon>Magnoliopsida</taxon>
        <taxon>eudicotyledons</taxon>
        <taxon>Gunneridae</taxon>
        <taxon>Pentapetalae</taxon>
        <taxon>rosids</taxon>
        <taxon>fabids</taxon>
        <taxon>Malpighiales</taxon>
        <taxon>Linaceae</taxon>
        <taxon>Linum</taxon>
    </lineage>
</organism>
<dbReference type="InterPro" id="IPR002401">
    <property type="entry name" value="Cyt_P450_E_grp-I"/>
</dbReference>
<keyword evidence="6" id="KW-1133">Transmembrane helix</keyword>
<evidence type="ECO:0000256" key="6">
    <source>
        <dbReference type="ARBA" id="ARBA00022989"/>
    </source>
</evidence>
<dbReference type="PRINTS" id="PR00385">
    <property type="entry name" value="P450"/>
</dbReference>
<keyword evidence="7 12" id="KW-0560">Oxidoreductase</keyword>
<comment type="cofactor">
    <cofactor evidence="11">
        <name>heme</name>
        <dbReference type="ChEBI" id="CHEBI:30413"/>
    </cofactor>
</comment>
<keyword evidence="4" id="KW-0812">Transmembrane</keyword>
<evidence type="ECO:0000313" key="13">
    <source>
        <dbReference type="EMBL" id="CAL1361665.1"/>
    </source>
</evidence>
<dbReference type="PRINTS" id="PR00463">
    <property type="entry name" value="EP450I"/>
</dbReference>